<keyword evidence="3" id="KW-1185">Reference proteome</keyword>
<organism evidence="2 3">
    <name type="scientific">Kordiimonas pumila</name>
    <dbReference type="NCBI Taxonomy" id="2161677"/>
    <lineage>
        <taxon>Bacteria</taxon>
        <taxon>Pseudomonadati</taxon>
        <taxon>Pseudomonadota</taxon>
        <taxon>Alphaproteobacteria</taxon>
        <taxon>Kordiimonadales</taxon>
        <taxon>Kordiimonadaceae</taxon>
        <taxon>Kordiimonas</taxon>
    </lineage>
</organism>
<dbReference type="Proteomes" id="UP001595444">
    <property type="component" value="Unassembled WGS sequence"/>
</dbReference>
<dbReference type="RefSeq" id="WP_194215008.1">
    <property type="nucleotide sequence ID" value="NZ_CP061205.1"/>
</dbReference>
<protein>
    <submittedName>
        <fullName evidence="2">Nuclear transport factor 2 family protein</fullName>
    </submittedName>
</protein>
<evidence type="ECO:0000313" key="2">
    <source>
        <dbReference type="EMBL" id="MFC3053233.1"/>
    </source>
</evidence>
<evidence type="ECO:0000313" key="3">
    <source>
        <dbReference type="Proteomes" id="UP001595444"/>
    </source>
</evidence>
<dbReference type="Gene3D" id="3.10.450.50">
    <property type="match status" value="1"/>
</dbReference>
<dbReference type="InterPro" id="IPR032710">
    <property type="entry name" value="NTF2-like_dom_sf"/>
</dbReference>
<reference evidence="3" key="1">
    <citation type="journal article" date="2019" name="Int. J. Syst. Evol. Microbiol.">
        <title>The Global Catalogue of Microorganisms (GCM) 10K type strain sequencing project: providing services to taxonomists for standard genome sequencing and annotation.</title>
        <authorList>
            <consortium name="The Broad Institute Genomics Platform"/>
            <consortium name="The Broad Institute Genome Sequencing Center for Infectious Disease"/>
            <person name="Wu L."/>
            <person name="Ma J."/>
        </authorList>
    </citation>
    <scope>NUCLEOTIDE SEQUENCE [LARGE SCALE GENOMIC DNA]</scope>
    <source>
        <strain evidence="3">KCTC 62164</strain>
    </source>
</reference>
<comment type="caution">
    <text evidence="2">The sequence shown here is derived from an EMBL/GenBank/DDBJ whole genome shotgun (WGS) entry which is preliminary data.</text>
</comment>
<accession>A0ABV7D8B1</accession>
<dbReference type="EMBL" id="JBHRSL010000013">
    <property type="protein sequence ID" value="MFC3053233.1"/>
    <property type="molecule type" value="Genomic_DNA"/>
</dbReference>
<sequence length="120" mass="13573">MANVEKNLSIAKAFWDSIRTRNIDAYSRLFTKEAIAHDPANKPSLETDKQRRVYISALLSNFEKLTIDINFMTPCGDYTASKWTANGITGEGQQVVIEGIDIIKHADNGLIEEMWGYFDN</sequence>
<feature type="domain" description="SnoaL-like" evidence="1">
    <location>
        <begin position="12"/>
        <end position="113"/>
    </location>
</feature>
<name>A0ABV7D8B1_9PROT</name>
<dbReference type="SUPFAM" id="SSF54427">
    <property type="entry name" value="NTF2-like"/>
    <property type="match status" value="1"/>
</dbReference>
<dbReference type="InterPro" id="IPR037401">
    <property type="entry name" value="SnoaL-like"/>
</dbReference>
<evidence type="ECO:0000259" key="1">
    <source>
        <dbReference type="Pfam" id="PF12680"/>
    </source>
</evidence>
<proteinExistence type="predicted"/>
<gene>
    <name evidence="2" type="ORF">ACFOKA_15080</name>
</gene>
<dbReference type="Pfam" id="PF12680">
    <property type="entry name" value="SnoaL_2"/>
    <property type="match status" value="1"/>
</dbReference>